<dbReference type="CDD" id="cd00086">
    <property type="entry name" value="homeodomain"/>
    <property type="match status" value="1"/>
</dbReference>
<dbReference type="InterPro" id="IPR050848">
    <property type="entry name" value="Homeobox_TF"/>
</dbReference>
<evidence type="ECO:0000256" key="4">
    <source>
        <dbReference type="ARBA" id="ARBA00023242"/>
    </source>
</evidence>
<dbReference type="Proteomes" id="UP000887540">
    <property type="component" value="Unplaced"/>
</dbReference>
<evidence type="ECO:0000256" key="3">
    <source>
        <dbReference type="ARBA" id="ARBA00023155"/>
    </source>
</evidence>
<sequence length="236" mass="26068">MSVAPVQFFAPSAFNHHFPMPSQASIFPGMPELPLQVLLEHAMAIQGVKPIAPLATPQINIIPETTPLNLHTSTAQQGERLRLNSITKRRNRTTFTHEQAAALEKHYQSDQYMPRSRRALVAESLNLSECQVKTWFQNRRAKDKRNDKQILDQMSPRASSSSPRNSIPDVNLALSLSPKAVTAPVSPMFSLGTPSLMPTPNLLSPLMAANSMFHLTPSLAQLYLQALNLNLPVTSS</sequence>
<keyword evidence="3 5" id="KW-0371">Homeobox</keyword>
<evidence type="ECO:0000256" key="6">
    <source>
        <dbReference type="RuleBase" id="RU000682"/>
    </source>
</evidence>
<evidence type="ECO:0000256" key="1">
    <source>
        <dbReference type="ARBA" id="ARBA00004123"/>
    </source>
</evidence>
<dbReference type="SUPFAM" id="SSF46689">
    <property type="entry name" value="Homeodomain-like"/>
    <property type="match status" value="1"/>
</dbReference>
<accession>A0A914DGB2</accession>
<comment type="subcellular location">
    <subcellularLocation>
        <location evidence="1 5 6">Nucleus</location>
    </subcellularLocation>
</comment>
<dbReference type="GO" id="GO:0003677">
    <property type="term" value="F:DNA binding"/>
    <property type="evidence" value="ECO:0007669"/>
    <property type="project" value="UniProtKB-UniRule"/>
</dbReference>
<evidence type="ECO:0000313" key="9">
    <source>
        <dbReference type="Proteomes" id="UP000887540"/>
    </source>
</evidence>
<reference evidence="10" key="1">
    <citation type="submission" date="2022-11" db="UniProtKB">
        <authorList>
            <consortium name="WormBaseParasite"/>
        </authorList>
    </citation>
    <scope>IDENTIFICATION</scope>
</reference>
<evidence type="ECO:0000313" key="10">
    <source>
        <dbReference type="WBParaSite" id="ACRNAN_scaffold2404.g11158.t1"/>
    </source>
</evidence>
<feature type="region of interest" description="Disordered" evidence="7">
    <location>
        <begin position="140"/>
        <end position="166"/>
    </location>
</feature>
<feature type="compositionally biased region" description="Low complexity" evidence="7">
    <location>
        <begin position="155"/>
        <end position="166"/>
    </location>
</feature>
<dbReference type="InterPro" id="IPR009057">
    <property type="entry name" value="Homeodomain-like_sf"/>
</dbReference>
<keyword evidence="9" id="KW-1185">Reference proteome</keyword>
<dbReference type="GO" id="GO:0000981">
    <property type="term" value="F:DNA-binding transcription factor activity, RNA polymerase II-specific"/>
    <property type="evidence" value="ECO:0007669"/>
    <property type="project" value="InterPro"/>
</dbReference>
<dbReference type="PROSITE" id="PS00027">
    <property type="entry name" value="HOMEOBOX_1"/>
    <property type="match status" value="1"/>
</dbReference>
<dbReference type="AlphaFoldDB" id="A0A914DGB2"/>
<dbReference type="PANTHER" id="PTHR24333:SF8">
    <property type="entry name" value="HOMEOBOX PROTEIN CEH-62"/>
    <property type="match status" value="1"/>
</dbReference>
<dbReference type="SMART" id="SM00389">
    <property type="entry name" value="HOX"/>
    <property type="match status" value="1"/>
</dbReference>
<proteinExistence type="predicted"/>
<dbReference type="WBParaSite" id="ACRNAN_scaffold2404.g11158.t1">
    <property type="protein sequence ID" value="ACRNAN_scaffold2404.g11158.t1"/>
    <property type="gene ID" value="ACRNAN_scaffold2404.g11158"/>
</dbReference>
<dbReference type="InterPro" id="IPR001356">
    <property type="entry name" value="HD"/>
</dbReference>
<evidence type="ECO:0000256" key="5">
    <source>
        <dbReference type="PROSITE-ProRule" id="PRU00108"/>
    </source>
</evidence>
<feature type="DNA-binding region" description="Homeobox" evidence="5">
    <location>
        <begin position="88"/>
        <end position="147"/>
    </location>
</feature>
<evidence type="ECO:0000259" key="8">
    <source>
        <dbReference type="PROSITE" id="PS50071"/>
    </source>
</evidence>
<protein>
    <submittedName>
        <fullName evidence="10">Homeobox domain-containing protein</fullName>
    </submittedName>
</protein>
<evidence type="ECO:0000256" key="2">
    <source>
        <dbReference type="ARBA" id="ARBA00023125"/>
    </source>
</evidence>
<dbReference type="PROSITE" id="PS50071">
    <property type="entry name" value="HOMEOBOX_2"/>
    <property type="match status" value="1"/>
</dbReference>
<feature type="domain" description="Homeobox" evidence="8">
    <location>
        <begin position="86"/>
        <end position="146"/>
    </location>
</feature>
<organism evidence="9 10">
    <name type="scientific">Acrobeloides nanus</name>
    <dbReference type="NCBI Taxonomy" id="290746"/>
    <lineage>
        <taxon>Eukaryota</taxon>
        <taxon>Metazoa</taxon>
        <taxon>Ecdysozoa</taxon>
        <taxon>Nematoda</taxon>
        <taxon>Chromadorea</taxon>
        <taxon>Rhabditida</taxon>
        <taxon>Tylenchina</taxon>
        <taxon>Cephalobomorpha</taxon>
        <taxon>Cephaloboidea</taxon>
        <taxon>Cephalobidae</taxon>
        <taxon>Acrobeloides</taxon>
    </lineage>
</organism>
<dbReference type="InterPro" id="IPR017970">
    <property type="entry name" value="Homeobox_CS"/>
</dbReference>
<keyword evidence="4 5" id="KW-0539">Nucleus</keyword>
<dbReference type="PANTHER" id="PTHR24333">
    <property type="entry name" value="HOMEO BOX HB9 LIKE A-RELATED"/>
    <property type="match status" value="1"/>
</dbReference>
<keyword evidence="2 5" id="KW-0238">DNA-binding</keyword>
<evidence type="ECO:0000256" key="7">
    <source>
        <dbReference type="SAM" id="MobiDB-lite"/>
    </source>
</evidence>
<dbReference type="GO" id="GO:0005634">
    <property type="term" value="C:nucleus"/>
    <property type="evidence" value="ECO:0007669"/>
    <property type="project" value="UniProtKB-SubCell"/>
</dbReference>
<name>A0A914DGB2_9BILA</name>
<dbReference type="Gene3D" id="1.10.10.60">
    <property type="entry name" value="Homeodomain-like"/>
    <property type="match status" value="1"/>
</dbReference>
<dbReference type="Pfam" id="PF00046">
    <property type="entry name" value="Homeodomain"/>
    <property type="match status" value="1"/>
</dbReference>